<evidence type="ECO:0000259" key="5">
    <source>
        <dbReference type="SMART" id="SM01228"/>
    </source>
</evidence>
<dbReference type="SUPFAM" id="SSF51905">
    <property type="entry name" value="FAD/NAD(P)-binding domain"/>
    <property type="match status" value="1"/>
</dbReference>
<dbReference type="Gene3D" id="3.50.50.60">
    <property type="entry name" value="FAD/NAD(P)-binding domain"/>
    <property type="match status" value="1"/>
</dbReference>
<evidence type="ECO:0000256" key="2">
    <source>
        <dbReference type="ARBA" id="ARBA00007653"/>
    </source>
</evidence>
<dbReference type="InterPro" id="IPR044920">
    <property type="entry name" value="MnmG_C_subdom_sf"/>
</dbReference>
<dbReference type="Pfam" id="PF01134">
    <property type="entry name" value="GIDA"/>
    <property type="match status" value="1"/>
</dbReference>
<proteinExistence type="inferred from homology"/>
<dbReference type="InterPro" id="IPR026904">
    <property type="entry name" value="MnmG_C"/>
</dbReference>
<dbReference type="SMART" id="SM01228">
    <property type="entry name" value="GIDA_assoc_3"/>
    <property type="match status" value="1"/>
</dbReference>
<name>A0A382T4B9_9ZZZZ</name>
<dbReference type="EMBL" id="UINC01133738">
    <property type="protein sequence ID" value="SVD16843.1"/>
    <property type="molecule type" value="Genomic_DNA"/>
</dbReference>
<evidence type="ECO:0000256" key="4">
    <source>
        <dbReference type="ARBA" id="ARBA00022827"/>
    </source>
</evidence>
<sequence>RKSLQCIPGFEGVQFVRPGYAIEYDYIYPYQLKMTLETKKVPGLYLAGQINGTSGYEEAAVQGLVAGANAGLSLAERDPLVLNRSEAYAGVMIDDLITKSTPEPYRMFTSRAEHRLVLRYTNANRRLASMALACGLIEEQKHRILVDQTTAVDRAVSECEFSVTPEQVNEQLILFGGVPIDQKRPLKTLLKRPEVLLSGFDGLPISCPSVAIPYKDEILLEAETIIKYRGYIDRSNAHINKVIRSDMVKINPHFNYNSIVGLSSESKEKLCSIKPESLGQAMRISGVTPADISVLSIFIAKHDRV</sequence>
<comment type="cofactor">
    <cofactor evidence="1">
        <name>FAD</name>
        <dbReference type="ChEBI" id="CHEBI:57692"/>
    </cofactor>
</comment>
<dbReference type="Pfam" id="PF21680">
    <property type="entry name" value="GIDA_C_1st"/>
    <property type="match status" value="1"/>
</dbReference>
<gene>
    <name evidence="6" type="ORF">METZ01_LOCUS369697</name>
</gene>
<dbReference type="FunFam" id="1.10.150.570:FF:000001">
    <property type="entry name" value="tRNA uridine 5-carboxymethylaminomethyl modification enzyme MnmG"/>
    <property type="match status" value="1"/>
</dbReference>
<dbReference type="GO" id="GO:0005829">
    <property type="term" value="C:cytosol"/>
    <property type="evidence" value="ECO:0007669"/>
    <property type="project" value="TreeGrafter"/>
</dbReference>
<dbReference type="InterPro" id="IPR002218">
    <property type="entry name" value="MnmG-rel"/>
</dbReference>
<keyword evidence="3" id="KW-0285">Flavoprotein</keyword>
<dbReference type="InterPro" id="IPR040131">
    <property type="entry name" value="MnmG_N"/>
</dbReference>
<keyword evidence="4" id="KW-0274">FAD</keyword>
<reference evidence="6" key="1">
    <citation type="submission" date="2018-05" db="EMBL/GenBank/DDBJ databases">
        <authorList>
            <person name="Lanie J.A."/>
            <person name="Ng W.-L."/>
            <person name="Kazmierczak K.M."/>
            <person name="Andrzejewski T.M."/>
            <person name="Davidsen T.M."/>
            <person name="Wayne K.J."/>
            <person name="Tettelin H."/>
            <person name="Glass J.I."/>
            <person name="Rusch D."/>
            <person name="Podicherti R."/>
            <person name="Tsui H.-C.T."/>
            <person name="Winkler M.E."/>
        </authorList>
    </citation>
    <scope>NUCLEOTIDE SEQUENCE</scope>
</reference>
<feature type="domain" description="tRNA uridine 5-carboxymethylaminomethyl modification enzyme C-terminal subdomain" evidence="5">
    <location>
        <begin position="226"/>
        <end position="297"/>
    </location>
</feature>
<evidence type="ECO:0000256" key="1">
    <source>
        <dbReference type="ARBA" id="ARBA00001974"/>
    </source>
</evidence>
<organism evidence="6">
    <name type="scientific">marine metagenome</name>
    <dbReference type="NCBI Taxonomy" id="408172"/>
    <lineage>
        <taxon>unclassified sequences</taxon>
        <taxon>metagenomes</taxon>
        <taxon>ecological metagenomes</taxon>
    </lineage>
</organism>
<evidence type="ECO:0000313" key="6">
    <source>
        <dbReference type="EMBL" id="SVD16843.1"/>
    </source>
</evidence>
<dbReference type="PANTHER" id="PTHR11806:SF0">
    <property type="entry name" value="PROTEIN MTO1 HOMOLOG, MITOCHONDRIAL"/>
    <property type="match status" value="1"/>
</dbReference>
<dbReference type="PANTHER" id="PTHR11806">
    <property type="entry name" value="GLUCOSE INHIBITED DIVISION PROTEIN A"/>
    <property type="match status" value="1"/>
</dbReference>
<dbReference type="InterPro" id="IPR049312">
    <property type="entry name" value="GIDA_C_N"/>
</dbReference>
<dbReference type="Gene3D" id="1.10.10.1800">
    <property type="entry name" value="tRNA uridine 5-carboxymethylaminomethyl modification enzyme MnmG/GidA"/>
    <property type="match status" value="1"/>
</dbReference>
<dbReference type="AlphaFoldDB" id="A0A382T4B9"/>
<dbReference type="GO" id="GO:0002098">
    <property type="term" value="P:tRNA wobble uridine modification"/>
    <property type="evidence" value="ECO:0007669"/>
    <property type="project" value="UniProtKB-ARBA"/>
</dbReference>
<protein>
    <recommendedName>
        <fullName evidence="5">tRNA uridine 5-carboxymethylaminomethyl modification enzyme C-terminal subdomain domain-containing protein</fullName>
    </recommendedName>
</protein>
<accession>A0A382T4B9</accession>
<dbReference type="InterPro" id="IPR036188">
    <property type="entry name" value="FAD/NAD-bd_sf"/>
</dbReference>
<dbReference type="Gene3D" id="1.10.150.570">
    <property type="entry name" value="GidA associated domain, C-terminal subdomain"/>
    <property type="match status" value="1"/>
</dbReference>
<dbReference type="GO" id="GO:0030488">
    <property type="term" value="P:tRNA methylation"/>
    <property type="evidence" value="ECO:0007669"/>
    <property type="project" value="TreeGrafter"/>
</dbReference>
<evidence type="ECO:0000256" key="3">
    <source>
        <dbReference type="ARBA" id="ARBA00022630"/>
    </source>
</evidence>
<feature type="non-terminal residue" evidence="6">
    <location>
        <position position="305"/>
    </location>
</feature>
<comment type="similarity">
    <text evidence="2">Belongs to the MnmG family.</text>
</comment>
<feature type="non-terminal residue" evidence="6">
    <location>
        <position position="1"/>
    </location>
</feature>
<dbReference type="InterPro" id="IPR047001">
    <property type="entry name" value="MnmG_C_subdom"/>
</dbReference>
<dbReference type="GO" id="GO:0050660">
    <property type="term" value="F:flavin adenine dinucleotide binding"/>
    <property type="evidence" value="ECO:0007669"/>
    <property type="project" value="InterPro"/>
</dbReference>
<dbReference type="Pfam" id="PF13932">
    <property type="entry name" value="SAM_GIDA_C"/>
    <property type="match status" value="1"/>
</dbReference>